<evidence type="ECO:0000313" key="6">
    <source>
        <dbReference type="EMBL" id="PAV19805.1"/>
    </source>
</evidence>
<dbReference type="InterPro" id="IPR020850">
    <property type="entry name" value="GED_dom"/>
</dbReference>
<dbReference type="CDD" id="cd08771">
    <property type="entry name" value="DLP_1"/>
    <property type="match status" value="1"/>
</dbReference>
<dbReference type="Gene3D" id="3.40.50.300">
    <property type="entry name" value="P-loop containing nucleotide triphosphate hydrolases"/>
    <property type="match status" value="1"/>
</dbReference>
<dbReference type="GO" id="GO:0000266">
    <property type="term" value="P:mitochondrial fission"/>
    <property type="evidence" value="ECO:0007669"/>
    <property type="project" value="TreeGrafter"/>
</dbReference>
<feature type="compositionally biased region" description="Acidic residues" evidence="3">
    <location>
        <begin position="470"/>
        <end position="480"/>
    </location>
</feature>
<dbReference type="Pfam" id="PF00350">
    <property type="entry name" value="Dynamin_N"/>
    <property type="match status" value="1"/>
</dbReference>
<dbReference type="GO" id="GO:0016020">
    <property type="term" value="C:membrane"/>
    <property type="evidence" value="ECO:0007669"/>
    <property type="project" value="TreeGrafter"/>
</dbReference>
<dbReference type="GO" id="GO:0005525">
    <property type="term" value="F:GTP binding"/>
    <property type="evidence" value="ECO:0007669"/>
    <property type="project" value="InterPro"/>
</dbReference>
<evidence type="ECO:0000259" key="4">
    <source>
        <dbReference type="PROSITE" id="PS51388"/>
    </source>
</evidence>
<organism evidence="6 7">
    <name type="scientific">Pyrrhoderma noxium</name>
    <dbReference type="NCBI Taxonomy" id="2282107"/>
    <lineage>
        <taxon>Eukaryota</taxon>
        <taxon>Fungi</taxon>
        <taxon>Dikarya</taxon>
        <taxon>Basidiomycota</taxon>
        <taxon>Agaricomycotina</taxon>
        <taxon>Agaricomycetes</taxon>
        <taxon>Hymenochaetales</taxon>
        <taxon>Hymenochaetaceae</taxon>
        <taxon>Pyrrhoderma</taxon>
    </lineage>
</organism>
<gene>
    <name evidence="6" type="ORF">PNOK_0473900</name>
</gene>
<dbReference type="GO" id="GO:0048312">
    <property type="term" value="P:intracellular distribution of mitochondria"/>
    <property type="evidence" value="ECO:0007669"/>
    <property type="project" value="TreeGrafter"/>
</dbReference>
<dbReference type="Proteomes" id="UP000217199">
    <property type="component" value="Unassembled WGS sequence"/>
</dbReference>
<dbReference type="STRING" id="2282107.A0A286UK09"/>
<dbReference type="InterPro" id="IPR001401">
    <property type="entry name" value="Dynamin_GTPase"/>
</dbReference>
<sequence length="727" mass="83210">MSDLGQSEYATHSRKLMRIAQNLRDIGAQTLVDIPRIVAIGGQSAGKSSLVEAISGIRVPRDAGTCTRCPVEVNLINAYGPWTCTISLRIDFNEYGETLTEPLKIPFGPIITEQDEVDLALRRAQAAILNYRDPRGVHQFLTKTRRELDYYRTEAAHASGTLRFSKNTITLDIQDETRPNLSFVDLPGLVQNAEDDTVKLVEDLVRTNIRGNCLILVVIPMSDDMENQRAMRIALDEDRDKSRTIGILTKPDNLSVGSTYAHRRWSELLDGTNAEQAFALRKGYYCVKLPDDAEREEEIAQEGRNEREADFFSTTDPWSQITNQNRLGVPNLVNDLSKYLTTLLREMLPILRNEAAKQSKLTQQELISLPEPPPQDAVNEIFSCVAEFCQGLSDTVHGSSSASYRRSLKNRRSNRSDMNDREYEYIDKAFVQKNRFVYECFKTNIRKTAPDFRPYADGLIHPKPEFHDQDGDDSSEEEGEGNGPLDLESIKECKKKSITWELPNNIPFDVKVDLIRDFTNEWENPTLDCFDTVVSNLAKCVDELIEIYFGRYPALRMHITELIKGTMDRQWEHADAALRATIRLESRPLYTQNIIILGSLKETWLRLYREQYLAVEQPDLQNVHDAPIRLDIQESLDIMAEVRAYFFIAYRRYIDYVPLVIEHHLNQGLADVVHRSLIERLNKTDPNSIEFLRSLLAESPGIEEMRGDLKTKLERLERIAHELLSPL</sequence>
<dbReference type="InterPro" id="IPR022812">
    <property type="entry name" value="Dynamin"/>
</dbReference>
<feature type="domain" description="GED" evidence="4">
    <location>
        <begin position="635"/>
        <end position="727"/>
    </location>
</feature>
<dbReference type="OrthoDB" id="5061070at2759"/>
<evidence type="ECO:0000313" key="7">
    <source>
        <dbReference type="Proteomes" id="UP000217199"/>
    </source>
</evidence>
<reference evidence="6 7" key="1">
    <citation type="journal article" date="2017" name="Mol. Ecol.">
        <title>Comparative and population genomic landscape of Phellinus noxius: A hypervariable fungus causing root rot in trees.</title>
        <authorList>
            <person name="Chung C.L."/>
            <person name="Lee T.J."/>
            <person name="Akiba M."/>
            <person name="Lee H.H."/>
            <person name="Kuo T.H."/>
            <person name="Liu D."/>
            <person name="Ke H.M."/>
            <person name="Yokoi T."/>
            <person name="Roa M.B."/>
            <person name="Lu M.J."/>
            <person name="Chang Y.Y."/>
            <person name="Ann P.J."/>
            <person name="Tsai J.N."/>
            <person name="Chen C.Y."/>
            <person name="Tzean S.S."/>
            <person name="Ota Y."/>
            <person name="Hattori T."/>
            <person name="Sahashi N."/>
            <person name="Liou R.F."/>
            <person name="Kikuchi T."/>
            <person name="Tsai I.J."/>
        </authorList>
    </citation>
    <scope>NUCLEOTIDE SEQUENCE [LARGE SCALE GENOMIC DNA]</scope>
    <source>
        <strain evidence="6 7">FFPRI411160</strain>
    </source>
</reference>
<feature type="domain" description="Dynamin-type G" evidence="5">
    <location>
        <begin position="31"/>
        <end position="349"/>
    </location>
</feature>
<feature type="region of interest" description="Disordered" evidence="3">
    <location>
        <begin position="395"/>
        <end position="415"/>
    </location>
</feature>
<dbReference type="GO" id="GO:0016559">
    <property type="term" value="P:peroxisome fission"/>
    <property type="evidence" value="ECO:0007669"/>
    <property type="project" value="TreeGrafter"/>
</dbReference>
<dbReference type="InterPro" id="IPR030381">
    <property type="entry name" value="G_DYNAMIN_dom"/>
</dbReference>
<feature type="region of interest" description="Disordered" evidence="3">
    <location>
        <begin position="463"/>
        <end position="487"/>
    </location>
</feature>
<dbReference type="Pfam" id="PF01031">
    <property type="entry name" value="Dynamin_M"/>
    <property type="match status" value="2"/>
</dbReference>
<dbReference type="PANTHER" id="PTHR11566">
    <property type="entry name" value="DYNAMIN"/>
    <property type="match status" value="1"/>
</dbReference>
<dbReference type="GO" id="GO:0005874">
    <property type="term" value="C:microtubule"/>
    <property type="evidence" value="ECO:0007669"/>
    <property type="project" value="TreeGrafter"/>
</dbReference>
<keyword evidence="2" id="KW-0342">GTP-binding</keyword>
<dbReference type="PANTHER" id="PTHR11566:SF21">
    <property type="entry name" value="DYNAMIN RELATED PROTEIN 1, ISOFORM A"/>
    <property type="match status" value="1"/>
</dbReference>
<evidence type="ECO:0000256" key="1">
    <source>
        <dbReference type="ARBA" id="ARBA00022741"/>
    </source>
</evidence>
<evidence type="ECO:0000256" key="2">
    <source>
        <dbReference type="ARBA" id="ARBA00023134"/>
    </source>
</evidence>
<dbReference type="PROSITE" id="PS51388">
    <property type="entry name" value="GED"/>
    <property type="match status" value="1"/>
</dbReference>
<dbReference type="SUPFAM" id="SSF52540">
    <property type="entry name" value="P-loop containing nucleoside triphosphate hydrolases"/>
    <property type="match status" value="1"/>
</dbReference>
<evidence type="ECO:0000259" key="5">
    <source>
        <dbReference type="PROSITE" id="PS51718"/>
    </source>
</evidence>
<dbReference type="Pfam" id="PF02212">
    <property type="entry name" value="GED"/>
    <property type="match status" value="1"/>
</dbReference>
<proteinExistence type="predicted"/>
<dbReference type="InterPro" id="IPR003130">
    <property type="entry name" value="GED"/>
</dbReference>
<dbReference type="InterPro" id="IPR000375">
    <property type="entry name" value="Dynamin_stalk"/>
</dbReference>
<evidence type="ECO:0000256" key="3">
    <source>
        <dbReference type="SAM" id="MobiDB-lite"/>
    </source>
</evidence>
<dbReference type="GO" id="GO:0008017">
    <property type="term" value="F:microtubule binding"/>
    <property type="evidence" value="ECO:0007669"/>
    <property type="project" value="TreeGrafter"/>
</dbReference>
<keyword evidence="1" id="KW-0547">Nucleotide-binding</keyword>
<dbReference type="InterPro" id="IPR027417">
    <property type="entry name" value="P-loop_NTPase"/>
</dbReference>
<accession>A0A286UK09</accession>
<dbReference type="EMBL" id="NBII01000004">
    <property type="protein sequence ID" value="PAV19805.1"/>
    <property type="molecule type" value="Genomic_DNA"/>
</dbReference>
<dbReference type="AlphaFoldDB" id="A0A286UK09"/>
<dbReference type="SMART" id="SM00053">
    <property type="entry name" value="DYNc"/>
    <property type="match status" value="1"/>
</dbReference>
<dbReference type="PRINTS" id="PR00195">
    <property type="entry name" value="DYNAMIN"/>
</dbReference>
<name>A0A286UK09_9AGAM</name>
<dbReference type="InParanoid" id="A0A286UK09"/>
<dbReference type="GO" id="GO:0006897">
    <property type="term" value="P:endocytosis"/>
    <property type="evidence" value="ECO:0007669"/>
    <property type="project" value="TreeGrafter"/>
</dbReference>
<dbReference type="PROSITE" id="PS51718">
    <property type="entry name" value="G_DYNAMIN_2"/>
    <property type="match status" value="1"/>
</dbReference>
<evidence type="ECO:0008006" key="8">
    <source>
        <dbReference type="Google" id="ProtNLM"/>
    </source>
</evidence>
<protein>
    <recommendedName>
        <fullName evidence="8">P-loop containing nucleoside triphosphate hydrolase</fullName>
    </recommendedName>
</protein>
<dbReference type="GO" id="GO:0003924">
    <property type="term" value="F:GTPase activity"/>
    <property type="evidence" value="ECO:0007669"/>
    <property type="project" value="InterPro"/>
</dbReference>
<dbReference type="GO" id="GO:0005739">
    <property type="term" value="C:mitochondrion"/>
    <property type="evidence" value="ECO:0007669"/>
    <property type="project" value="TreeGrafter"/>
</dbReference>
<dbReference type="Gene3D" id="1.20.120.1240">
    <property type="entry name" value="Dynamin, middle domain"/>
    <property type="match status" value="1"/>
</dbReference>
<comment type="caution">
    <text evidence="6">The sequence shown here is derived from an EMBL/GenBank/DDBJ whole genome shotgun (WGS) entry which is preliminary data.</text>
</comment>
<dbReference type="InterPro" id="IPR045063">
    <property type="entry name" value="Dynamin_N"/>
</dbReference>
<keyword evidence="7" id="KW-1185">Reference proteome</keyword>